<dbReference type="OrthoDB" id="9757559at2"/>
<proteinExistence type="predicted"/>
<dbReference type="InterPro" id="IPR045851">
    <property type="entry name" value="AMP-bd_C_sf"/>
</dbReference>
<dbReference type="EC" id="5.1.1.11" evidence="2"/>
<dbReference type="InterPro" id="IPR009081">
    <property type="entry name" value="PP-bd_ACP"/>
</dbReference>
<dbReference type="GO" id="GO:0043041">
    <property type="term" value="P:amino acid activation for nonribosomal peptide biosynthetic process"/>
    <property type="evidence" value="ECO:0007669"/>
    <property type="project" value="TreeGrafter"/>
</dbReference>
<dbReference type="GO" id="GO:0044550">
    <property type="term" value="P:secondary metabolite biosynthetic process"/>
    <property type="evidence" value="ECO:0007669"/>
    <property type="project" value="TreeGrafter"/>
</dbReference>
<dbReference type="STRING" id="768671.ThimaDRAFT_1960"/>
<dbReference type="InterPro" id="IPR041464">
    <property type="entry name" value="TubC_N"/>
</dbReference>
<dbReference type="Pfam" id="PF00550">
    <property type="entry name" value="PP-binding"/>
    <property type="match status" value="1"/>
</dbReference>
<dbReference type="GO" id="GO:0050157">
    <property type="term" value="F:ornithine racemase activity"/>
    <property type="evidence" value="ECO:0007669"/>
    <property type="project" value="UniProtKB-EC"/>
</dbReference>
<dbReference type="SUPFAM" id="SSF52777">
    <property type="entry name" value="CoA-dependent acyltransferases"/>
    <property type="match status" value="2"/>
</dbReference>
<dbReference type="PROSITE" id="PS50075">
    <property type="entry name" value="CARRIER"/>
    <property type="match status" value="1"/>
</dbReference>
<dbReference type="InterPro" id="IPR001242">
    <property type="entry name" value="Condensation_dom"/>
</dbReference>
<protein>
    <submittedName>
        <fullName evidence="2">Ornithine racemase., Phenylalanine racemase (ATP-hydrolyzing)</fullName>
        <ecNumber evidence="2">5.1.1.11</ecNumber>
        <ecNumber evidence="2">5.1.1.12</ecNumber>
    </submittedName>
</protein>
<dbReference type="Gene3D" id="3.30.300.30">
    <property type="match status" value="1"/>
</dbReference>
<dbReference type="eggNOG" id="COG1020">
    <property type="taxonomic scope" value="Bacteria"/>
</dbReference>
<feature type="domain" description="Carrier" evidence="1">
    <location>
        <begin position="851"/>
        <end position="928"/>
    </location>
</feature>
<dbReference type="EMBL" id="AFWV01000006">
    <property type="protein sequence ID" value="EGV18542.1"/>
    <property type="molecule type" value="Genomic_DNA"/>
</dbReference>
<dbReference type="EC" id="5.1.1.12" evidence="2"/>
<name>F9UAS4_9GAMM</name>
<dbReference type="InterPro" id="IPR036736">
    <property type="entry name" value="ACP-like_sf"/>
</dbReference>
<keyword evidence="3" id="KW-1185">Reference proteome</keyword>
<reference evidence="2 3" key="1">
    <citation type="submission" date="2011-06" db="EMBL/GenBank/DDBJ databases">
        <title>The draft genome of Thiocapsa marina 5811.</title>
        <authorList>
            <consortium name="US DOE Joint Genome Institute (JGI-PGF)"/>
            <person name="Lucas S."/>
            <person name="Han J."/>
            <person name="Cheng J.-F."/>
            <person name="Goodwin L."/>
            <person name="Pitluck S."/>
            <person name="Peters L."/>
            <person name="Land M.L."/>
            <person name="Hauser L."/>
            <person name="Vogl K."/>
            <person name="Liu Z."/>
            <person name="Imhoff J."/>
            <person name="Thiel V."/>
            <person name="Frigaard N.-U."/>
            <person name="Bryant D."/>
            <person name="Woyke T.J."/>
        </authorList>
    </citation>
    <scope>NUCLEOTIDE SEQUENCE [LARGE SCALE GENOMIC DNA]</scope>
    <source>
        <strain evidence="2 3">5811</strain>
    </source>
</reference>
<gene>
    <name evidence="2" type="ORF">ThimaDRAFT_1960</name>
</gene>
<dbReference type="GO" id="GO:0031177">
    <property type="term" value="F:phosphopantetheine binding"/>
    <property type="evidence" value="ECO:0007669"/>
    <property type="project" value="TreeGrafter"/>
</dbReference>
<evidence type="ECO:0000313" key="3">
    <source>
        <dbReference type="Proteomes" id="UP000005459"/>
    </source>
</evidence>
<dbReference type="PANTHER" id="PTHR45527">
    <property type="entry name" value="NONRIBOSOMAL PEPTIDE SYNTHETASE"/>
    <property type="match status" value="1"/>
</dbReference>
<dbReference type="Gene3D" id="1.10.10.1830">
    <property type="entry name" value="Non-ribosomal peptide synthase, adenylation domain"/>
    <property type="match status" value="1"/>
</dbReference>
<accession>F9UAS4</accession>
<sequence length="932" mass="102234">MKVGDLLTLLVERDVRLKPSGDRLIVNAPSGALTPELAAAIRDNKAEILAVLSEISDGSDTRYVRGPEPSSEATGCLSPSQERLWTVSQLDPANPRYSLCDTLRLQGTLDVSALERALQAVCERHGLLRSRFVSAAGGEARVVTEEDCRLTLERIDLSGYPSERVESIARDRMEALAMVPFDLTNEPALRAYLVSWGSDEHLLGIVTHAIIWDAASFEILVRETGQFYTQFVGRPSVMPAELRLRYDDYAYWQRLRQEAPDTRAAVAYWKGRLAGDLSPHPLPADIDSEGESVARGARIHAEIPRALSAAVHAYCRRSGVTPFMLWLAAYVLLLSRYSDSETLVVTTTVQGRDSPELERLIGTFTNHIFLGFEVDERRSFEDHVVNVRDIALDGFAHQNCAAESVIEALDVDLARSRLFQLNFTYRHSGGRPHPWGEVLILPGPVVDAHGINGDLALWMDETPKGEVTVDLSYRADRFSEGMITRLLDRLLSLLEQGLARPDLMLLDMSLSLSSAITSGRTPPPVVPVPAAVPALIGKPEQEKAEQLARMLGLCPGDRLMIADSGGGDAGYRIFERVAARSGVVASTPSRYSAHDERSLYSEISACPPEVLVTGVPMAAALSRLDTDSRVLGATTLIVNPRHAHPEVLRELIRSFSAVHYVLTSETHQGPILFAAGRAESGAVCVEPLEPVELMVVDRLGRASPIGVDGEIVLGVSPEEEGELRVPAGCRGRWLSADRIRVTAWHDRATLYKLADRLRGRLAEQPGVVDAHVEIRRADTGAARLLVWVEQSFGAEQTTTSLRDALSDLLPGRHCPTLIVDVPALPRRSDGSVVRERLPDPFGAPGMLGFELPRAGTEQSIAEIWADILGTERIGAHDSFAELGGTSLQALRVIQQMQLRLGWRVEPRLLFFQSLRRVAEYAPKDAIVRDRAA</sequence>
<keyword evidence="2" id="KW-0413">Isomerase</keyword>
<dbReference type="GO" id="GO:0005737">
    <property type="term" value="C:cytoplasm"/>
    <property type="evidence" value="ECO:0007669"/>
    <property type="project" value="TreeGrafter"/>
</dbReference>
<dbReference type="InterPro" id="IPR023213">
    <property type="entry name" value="CAT-like_dom_sf"/>
</dbReference>
<dbReference type="Gene3D" id="3.30.559.10">
    <property type="entry name" value="Chloramphenicol acetyltransferase-like domain"/>
    <property type="match status" value="1"/>
</dbReference>
<dbReference type="Proteomes" id="UP000005459">
    <property type="component" value="Unassembled WGS sequence"/>
</dbReference>
<dbReference type="Gene3D" id="3.30.559.30">
    <property type="entry name" value="Nonribosomal peptide synthetase, condensation domain"/>
    <property type="match status" value="1"/>
</dbReference>
<organism evidence="2 3">
    <name type="scientific">Thiocapsa marina 5811</name>
    <dbReference type="NCBI Taxonomy" id="768671"/>
    <lineage>
        <taxon>Bacteria</taxon>
        <taxon>Pseudomonadati</taxon>
        <taxon>Pseudomonadota</taxon>
        <taxon>Gammaproteobacteria</taxon>
        <taxon>Chromatiales</taxon>
        <taxon>Chromatiaceae</taxon>
        <taxon>Thiocapsa</taxon>
    </lineage>
</organism>
<evidence type="ECO:0000259" key="1">
    <source>
        <dbReference type="PROSITE" id="PS50075"/>
    </source>
</evidence>
<dbReference type="Pfam" id="PF18563">
    <property type="entry name" value="TubC_N"/>
    <property type="match status" value="1"/>
</dbReference>
<evidence type="ECO:0000313" key="2">
    <source>
        <dbReference type="EMBL" id="EGV18542.1"/>
    </source>
</evidence>
<dbReference type="Pfam" id="PF00668">
    <property type="entry name" value="Condensation"/>
    <property type="match status" value="1"/>
</dbReference>
<dbReference type="InterPro" id="IPR044894">
    <property type="entry name" value="TubC_N_sf"/>
</dbReference>
<dbReference type="Gene3D" id="1.10.1200.10">
    <property type="entry name" value="ACP-like"/>
    <property type="match status" value="1"/>
</dbReference>
<dbReference type="AlphaFoldDB" id="F9UAS4"/>
<dbReference type="SUPFAM" id="SSF56801">
    <property type="entry name" value="Acetyl-CoA synthetase-like"/>
    <property type="match status" value="1"/>
</dbReference>
<dbReference type="PANTHER" id="PTHR45527:SF1">
    <property type="entry name" value="FATTY ACID SYNTHASE"/>
    <property type="match status" value="1"/>
</dbReference>
<dbReference type="RefSeq" id="WP_007192836.1">
    <property type="nucleotide sequence ID" value="NZ_AFWV01000006.1"/>
</dbReference>
<dbReference type="GO" id="GO:0047462">
    <property type="term" value="F:phenylalanine racemase (ATP-hydrolyzing) activity"/>
    <property type="evidence" value="ECO:0007669"/>
    <property type="project" value="UniProtKB-EC"/>
</dbReference>
<dbReference type="CDD" id="cd19531">
    <property type="entry name" value="LCL_NRPS-like"/>
    <property type="match status" value="1"/>
</dbReference>
<dbReference type="SUPFAM" id="SSF47336">
    <property type="entry name" value="ACP-like"/>
    <property type="match status" value="1"/>
</dbReference>